<proteinExistence type="predicted"/>
<reference evidence="2" key="1">
    <citation type="submission" date="2018-11" db="EMBL/GenBank/DDBJ databases">
        <authorList>
            <consortium name="Pathogen Informatics"/>
        </authorList>
    </citation>
    <scope>NUCLEOTIDE SEQUENCE</scope>
</reference>
<feature type="region of interest" description="Disordered" evidence="1">
    <location>
        <begin position="93"/>
        <end position="114"/>
    </location>
</feature>
<comment type="caution">
    <text evidence="2">The sequence shown here is derived from an EMBL/GenBank/DDBJ whole genome shotgun (WGS) entry which is preliminary data.</text>
</comment>
<sequence length="283" mass="30580">MPSSSASWRSRTRCGESPISQGRRRTSRLSQRLAGSRISATSASSASSLEKMGPPGGESVYRARARSVLSAGFLTPCKTEEADRNTAMTVCGQESWNSGTGGPSILSGLRPGRRSAEPTLRSRLLRLKPGLQVLLSGREPLNDTTFGRESNEATLAASGNDRLRDSQRAQTIDEDEEMERVAMMLQRDQLLRTRGIVDMVHHLLDGTPGVMPSGGAPAQPGPIKRSVPIALGQAAPANIYFYFIDNLTKEYDMAKGLAVLEIHICPVTQGHLWQCGQMVDVSS</sequence>
<gene>
    <name evidence="2" type="ORF">PXEA_LOCUS16441</name>
</gene>
<keyword evidence="3" id="KW-1185">Reference proteome</keyword>
<dbReference type="EMBL" id="CAAALY010059496">
    <property type="protein sequence ID" value="VEL23001.1"/>
    <property type="molecule type" value="Genomic_DNA"/>
</dbReference>
<dbReference type="Proteomes" id="UP000784294">
    <property type="component" value="Unassembled WGS sequence"/>
</dbReference>
<name>A0A3S4ZYK8_9PLAT</name>
<evidence type="ECO:0000313" key="2">
    <source>
        <dbReference type="EMBL" id="VEL23001.1"/>
    </source>
</evidence>
<feature type="region of interest" description="Disordered" evidence="1">
    <location>
        <begin position="1"/>
        <end position="58"/>
    </location>
</feature>
<dbReference type="OrthoDB" id="10072096at2759"/>
<feature type="compositionally biased region" description="Low complexity" evidence="1">
    <location>
        <begin position="34"/>
        <end position="48"/>
    </location>
</feature>
<dbReference type="AlphaFoldDB" id="A0A3S4ZYK8"/>
<evidence type="ECO:0000256" key="1">
    <source>
        <dbReference type="SAM" id="MobiDB-lite"/>
    </source>
</evidence>
<accession>A0A3S4ZYK8</accession>
<evidence type="ECO:0000313" key="3">
    <source>
        <dbReference type="Proteomes" id="UP000784294"/>
    </source>
</evidence>
<protein>
    <submittedName>
        <fullName evidence="2">Uncharacterized protein</fullName>
    </submittedName>
</protein>
<organism evidence="2 3">
    <name type="scientific">Protopolystoma xenopodis</name>
    <dbReference type="NCBI Taxonomy" id="117903"/>
    <lineage>
        <taxon>Eukaryota</taxon>
        <taxon>Metazoa</taxon>
        <taxon>Spiralia</taxon>
        <taxon>Lophotrochozoa</taxon>
        <taxon>Platyhelminthes</taxon>
        <taxon>Monogenea</taxon>
        <taxon>Polyopisthocotylea</taxon>
        <taxon>Polystomatidea</taxon>
        <taxon>Polystomatidae</taxon>
        <taxon>Protopolystoma</taxon>
    </lineage>
</organism>